<reference evidence="5 6" key="1">
    <citation type="submission" date="2019-04" db="EMBL/GenBank/DDBJ databases">
        <authorList>
            <consortium name="DOE Joint Genome Institute"/>
            <person name="Mondo S."/>
            <person name="Kjaerbolling I."/>
            <person name="Vesth T."/>
            <person name="Frisvad J.C."/>
            <person name="Nybo J.L."/>
            <person name="Theobald S."/>
            <person name="Kildgaard S."/>
            <person name="Isbrandt T."/>
            <person name="Kuo A."/>
            <person name="Sato A."/>
            <person name="Lyhne E.K."/>
            <person name="Kogle M.E."/>
            <person name="Wiebenga A."/>
            <person name="Kun R.S."/>
            <person name="Lubbers R.J."/>
            <person name="Makela M.R."/>
            <person name="Barry K."/>
            <person name="Chovatia M."/>
            <person name="Clum A."/>
            <person name="Daum C."/>
            <person name="Haridas S."/>
            <person name="He G."/>
            <person name="LaButti K."/>
            <person name="Lipzen A."/>
            <person name="Riley R."/>
            <person name="Salamov A."/>
            <person name="Simmons B.A."/>
            <person name="Magnuson J.K."/>
            <person name="Henrissat B."/>
            <person name="Mortensen U.H."/>
            <person name="Larsen T.O."/>
            <person name="Devries R.P."/>
            <person name="Grigoriev I.V."/>
            <person name="Machida M."/>
            <person name="Baker S.E."/>
            <person name="Andersen M.R."/>
            <person name="Cantor M.N."/>
            <person name="Hua S.X."/>
        </authorList>
    </citation>
    <scope>NUCLEOTIDE SEQUENCE [LARGE SCALE GENOMIC DNA]</scope>
    <source>
        <strain evidence="5 6">CBS 119388</strain>
    </source>
</reference>
<dbReference type="Pfam" id="PF01535">
    <property type="entry name" value="PPR"/>
    <property type="match status" value="1"/>
</dbReference>
<evidence type="ECO:0000259" key="3">
    <source>
        <dbReference type="Pfam" id="PF10590"/>
    </source>
</evidence>
<dbReference type="InterPro" id="IPR051114">
    <property type="entry name" value="Mito_RNA_Proc_CCM1"/>
</dbReference>
<dbReference type="OrthoDB" id="411857at2759"/>
<dbReference type="Gene3D" id="1.25.40.10">
    <property type="entry name" value="Tetratricopeptide repeat domain"/>
    <property type="match status" value="4"/>
</dbReference>
<dbReference type="PROSITE" id="PS01064">
    <property type="entry name" value="PYRIDOX_OXIDASE"/>
    <property type="match status" value="1"/>
</dbReference>
<name>A0A5N7DB50_9EURO</name>
<dbReference type="SUPFAM" id="SSF50475">
    <property type="entry name" value="FMN-binding split barrel"/>
    <property type="match status" value="1"/>
</dbReference>
<evidence type="ECO:0000256" key="1">
    <source>
        <dbReference type="PROSITE-ProRule" id="PRU00708"/>
    </source>
</evidence>
<feature type="domain" description="Pyridoxine 5'-phosphate oxidase dimerisation C-terminal" evidence="3">
    <location>
        <begin position="1570"/>
        <end position="1616"/>
    </location>
</feature>
<dbReference type="PROSITE" id="PS51375">
    <property type="entry name" value="PPR"/>
    <property type="match status" value="3"/>
</dbReference>
<feature type="region of interest" description="Disordered" evidence="2">
    <location>
        <begin position="762"/>
        <end position="782"/>
    </location>
</feature>
<dbReference type="GO" id="GO:0005739">
    <property type="term" value="C:mitochondrion"/>
    <property type="evidence" value="ECO:0007669"/>
    <property type="project" value="TreeGrafter"/>
</dbReference>
<dbReference type="InterPro" id="IPR057585">
    <property type="entry name" value="TPR_dom_fungi"/>
</dbReference>
<dbReference type="InterPro" id="IPR011990">
    <property type="entry name" value="TPR-like_helical_dom_sf"/>
</dbReference>
<dbReference type="Pfam" id="PF13812">
    <property type="entry name" value="PPR_3"/>
    <property type="match status" value="1"/>
</dbReference>
<dbReference type="InterPro" id="IPR019740">
    <property type="entry name" value="Pyridox_Oxase_CS"/>
</dbReference>
<evidence type="ECO:0000313" key="6">
    <source>
        <dbReference type="Proteomes" id="UP000325579"/>
    </source>
</evidence>
<feature type="domain" description="Tetratricopeptide repeat" evidence="4">
    <location>
        <begin position="480"/>
        <end position="559"/>
    </location>
</feature>
<dbReference type="PANTHER" id="PTHR47934">
    <property type="entry name" value="PENTATRICOPEPTIDE REPEAT-CONTAINING PROTEIN PET309, MITOCHONDRIAL"/>
    <property type="match status" value="1"/>
</dbReference>
<dbReference type="InterPro" id="IPR019576">
    <property type="entry name" value="Pyridoxamine_oxidase_dimer_C"/>
</dbReference>
<dbReference type="GO" id="GO:0003729">
    <property type="term" value="F:mRNA binding"/>
    <property type="evidence" value="ECO:0007669"/>
    <property type="project" value="TreeGrafter"/>
</dbReference>
<dbReference type="GO" id="GO:0007005">
    <property type="term" value="P:mitochondrion organization"/>
    <property type="evidence" value="ECO:0007669"/>
    <property type="project" value="TreeGrafter"/>
</dbReference>
<dbReference type="GeneID" id="43669516"/>
<evidence type="ECO:0000256" key="2">
    <source>
        <dbReference type="SAM" id="MobiDB-lite"/>
    </source>
</evidence>
<accession>A0A5N7DB50</accession>
<evidence type="ECO:0008006" key="7">
    <source>
        <dbReference type="Google" id="ProtNLM"/>
    </source>
</evidence>
<dbReference type="NCBIfam" id="TIGR00756">
    <property type="entry name" value="PPR"/>
    <property type="match status" value="2"/>
</dbReference>
<gene>
    <name evidence="5" type="ORF">BDV37DRAFT_272154</name>
</gene>
<dbReference type="FunFam" id="1.25.40.10:FF:000266">
    <property type="entry name" value="Pentatricopeptide repeat domain-containing protein"/>
    <property type="match status" value="1"/>
</dbReference>
<proteinExistence type="predicted"/>
<sequence length="1616" mass="178722">MVFKPFSHLARQSFTKAFTHGYAQSVVAASQSSYASSATFNQLANQPAKVSRSALQNVFQPSSSGAGAKASQGGSGSGDLGLAAYYAAWQHAQQTGDDSDWKQFQVKRKLGWKPSTPEEAAKSKEDGSNSHNFDSPHITKASANADVSAQVEEAVAREIQIQEEQAQAEEASEAKDNSATEAFPELPADVAAIEDVSTEQARIASDQIIQLALTKKYTEIPSAFEALLRDGLTPTVGAYNALLESAVHLHGDTAQAIPKALDVYSDMLRRRVIPDEQTYRTLVQLFVERAHDALKSKKSLEQDRIRYGGMEEPGKFMLHSSELERAILDEDHSLGIAMKLFDTATTRHTDVVFSLDTYSRLIIACATEGQVENMIRIYAHMETQKVTPHASIFPSMIDAFASTGDLQSAVECYNEYKALAISDDNGTFSIVQRLDGQVYAALVKAYLSCGKEKEALRFLERIRASFDEVTENREIRKDAVETVIVRDGLVSHSLKSGEHDKALSQAKTRLRDGALDHAMAEICIAAADAGNLKTASEAYDCLPTDTAKRHAPAISMLALPLWVMLSTVGQTTPDMVQPTAMYSVALLKSGQIEEALIEARNMFGRVRNASIENPYLLNSVREQINESLHLIGRVLIQTAAVLSPKTVMTLLWSMVENGGLVSPVADHAVASLGPIAIQQLNPRDLSLALQVQAGMLVNSSASLDVAHPIRFSHMLDIALATRLQMDPYTTRVVDQAVGKLFNSRPDMVRRWHDHLGLTSSPSSFMSDRHSPVSEMSTMTSAPSEDSFDPYAYATDFKGSAMIAEQLESTSGRPESHLNDALARLRNMRRSGRHPRYITYAKLITAAAKCHRNDLVHEILSMARRDVPLLHQYHAVKYGWVSILDAMVASCLTLNDRSLASKYHQELSELGSAPSANTFGLYITTLKESTKTFDEATEAVKIFHRAVAEGVEPTSFLYNALIGKLGKARRIDDCLLYFAEMRAQGVRPTSVTYGTIVNALCRVSDERFAEEMFEEMESMPNYKPRPAPYNSMIQYFLNTKRDRSKVLAYYERMLSRNIQPTMHTYKLLIDAHASLEPVDMKAAEKVLETIKAAGQQPEAVHYASLIHAHGCVMHDMKAAQEVFNSVVSNSKVRLQPCLYQALLEAMVANHQVAQTEDIVKDMAQRRVDMTAYIANTLIQGWATEGNVSKAKAIYDTIGVDKREPSTYEAMTRAFLMANERENASRIVQEMLSRGYPTAVASKIVDLVGGGAAVAAALFYSSKFDRRNHSSTNIATDTSPHLPVAPGDIQVSTPNDQATPPHKPETATPANVARLVAEALRSETSTPNSVTEKQIVSHPARAHQFVTNPPLTVSQMHPTNPLHQFNTWFRDPRLSASSAPETCTLATASLPSGRVSARVVYLKELDERGWVVYSNWGSRQGKGAQVFGTQADGDSVLGAMPEPGAEDDGMPQGNKWAALTFSWGTVERQVRVEGLIEPLSREESELYWRTRERGSQIGGWASWQSKVLWSAEPDSLIERRRKSLAQDVCPQAIPGDVDETDIDDGRALLEKRVREMEERFANTEEIPLPPFWGGVRLVPESVEFWQGRRSRLHDRFRYVRVHDSQSDSYKWRVERLSP</sequence>
<organism evidence="5 6">
    <name type="scientific">Aspergillus pseudonomiae</name>
    <dbReference type="NCBI Taxonomy" id="1506151"/>
    <lineage>
        <taxon>Eukaryota</taxon>
        <taxon>Fungi</taxon>
        <taxon>Dikarya</taxon>
        <taxon>Ascomycota</taxon>
        <taxon>Pezizomycotina</taxon>
        <taxon>Eurotiomycetes</taxon>
        <taxon>Eurotiomycetidae</taxon>
        <taxon>Eurotiales</taxon>
        <taxon>Aspergillaceae</taxon>
        <taxon>Aspergillus</taxon>
        <taxon>Aspergillus subgen. Circumdati</taxon>
    </lineage>
</organism>
<dbReference type="Pfam" id="PF10590">
    <property type="entry name" value="PNP_phzG_C"/>
    <property type="match status" value="1"/>
</dbReference>
<dbReference type="RefSeq" id="XP_031940704.1">
    <property type="nucleotide sequence ID" value="XM_032084825.1"/>
</dbReference>
<protein>
    <recommendedName>
        <fullName evidence="7">Pyridoxine 5'-phosphate oxidase dimerisation C-terminal domain-containing protein</fullName>
    </recommendedName>
</protein>
<dbReference type="Pfam" id="PF13041">
    <property type="entry name" value="PPR_2"/>
    <property type="match status" value="1"/>
</dbReference>
<dbReference type="Gene3D" id="2.30.110.10">
    <property type="entry name" value="Electron Transport, Fmn-binding Protein, Chain A"/>
    <property type="match status" value="1"/>
</dbReference>
<dbReference type="PANTHER" id="PTHR47934:SF6">
    <property type="entry name" value="MITOCHONDRIAL GROUP I INTRON SPLICING FACTOR CCM1-RELATED"/>
    <property type="match status" value="1"/>
</dbReference>
<feature type="compositionally biased region" description="Basic and acidic residues" evidence="2">
    <location>
        <begin position="119"/>
        <end position="128"/>
    </location>
</feature>
<dbReference type="GO" id="GO:0016638">
    <property type="term" value="F:oxidoreductase activity, acting on the CH-NH2 group of donors"/>
    <property type="evidence" value="ECO:0007669"/>
    <property type="project" value="InterPro"/>
</dbReference>
<dbReference type="EMBL" id="ML736777">
    <property type="protein sequence ID" value="KAE8403385.1"/>
    <property type="molecule type" value="Genomic_DNA"/>
</dbReference>
<feature type="repeat" description="PPR" evidence="1">
    <location>
        <begin position="953"/>
        <end position="987"/>
    </location>
</feature>
<dbReference type="FunFam" id="1.25.40.10:FF:000768">
    <property type="entry name" value="Pentatricopeptide repeat protein"/>
    <property type="match status" value="1"/>
</dbReference>
<dbReference type="Proteomes" id="UP000325579">
    <property type="component" value="Unassembled WGS sequence"/>
</dbReference>
<evidence type="ECO:0000313" key="5">
    <source>
        <dbReference type="EMBL" id="KAE8403385.1"/>
    </source>
</evidence>
<feature type="region of interest" description="Disordered" evidence="2">
    <location>
        <begin position="109"/>
        <end position="138"/>
    </location>
</feature>
<feature type="compositionally biased region" description="Polar residues" evidence="2">
    <location>
        <begin position="773"/>
        <end position="782"/>
    </location>
</feature>
<dbReference type="Pfam" id="PF24603">
    <property type="entry name" value="TPR_30"/>
    <property type="match status" value="1"/>
</dbReference>
<feature type="repeat" description="PPR" evidence="1">
    <location>
        <begin position="354"/>
        <end position="388"/>
    </location>
</feature>
<keyword evidence="6" id="KW-1185">Reference proteome</keyword>
<dbReference type="GO" id="GO:0006396">
    <property type="term" value="P:RNA processing"/>
    <property type="evidence" value="ECO:0007669"/>
    <property type="project" value="TreeGrafter"/>
</dbReference>
<evidence type="ECO:0000259" key="4">
    <source>
        <dbReference type="Pfam" id="PF24603"/>
    </source>
</evidence>
<dbReference type="InterPro" id="IPR012349">
    <property type="entry name" value="Split_barrel_FMN-bd"/>
</dbReference>
<feature type="repeat" description="PPR" evidence="1">
    <location>
        <begin position="988"/>
        <end position="1018"/>
    </location>
</feature>
<dbReference type="InterPro" id="IPR002885">
    <property type="entry name" value="PPR_rpt"/>
</dbReference>